<feature type="compositionally biased region" description="Basic residues" evidence="1">
    <location>
        <begin position="62"/>
        <end position="74"/>
    </location>
</feature>
<dbReference type="InterPro" id="IPR046347">
    <property type="entry name" value="bZIP_sf"/>
</dbReference>
<dbReference type="AlphaFoldDB" id="A0A9W8CKS3"/>
<protein>
    <recommendedName>
        <fullName evidence="2">BZIP domain-containing protein</fullName>
    </recommendedName>
</protein>
<dbReference type="CDD" id="cd14688">
    <property type="entry name" value="bZIP_YAP"/>
    <property type="match status" value="1"/>
</dbReference>
<organism evidence="3 4">
    <name type="scientific">Coemansia asiatica</name>
    <dbReference type="NCBI Taxonomy" id="1052880"/>
    <lineage>
        <taxon>Eukaryota</taxon>
        <taxon>Fungi</taxon>
        <taxon>Fungi incertae sedis</taxon>
        <taxon>Zoopagomycota</taxon>
        <taxon>Kickxellomycotina</taxon>
        <taxon>Kickxellomycetes</taxon>
        <taxon>Kickxellales</taxon>
        <taxon>Kickxellaceae</taxon>
        <taxon>Coemansia</taxon>
    </lineage>
</organism>
<proteinExistence type="predicted"/>
<reference evidence="3" key="1">
    <citation type="submission" date="2022-07" db="EMBL/GenBank/DDBJ databases">
        <title>Phylogenomic reconstructions and comparative analyses of Kickxellomycotina fungi.</title>
        <authorList>
            <person name="Reynolds N.K."/>
            <person name="Stajich J.E."/>
            <person name="Barry K."/>
            <person name="Grigoriev I.V."/>
            <person name="Crous P."/>
            <person name="Smith M.E."/>
        </authorList>
    </citation>
    <scope>NUCLEOTIDE SEQUENCE</scope>
    <source>
        <strain evidence="3">NBRC 105413</strain>
    </source>
</reference>
<sequence>MDQSLKKSRRQMQQQKNQAKSRRKSSTVDKTADMAVATAAVAAKDAQGGTVVDPDSGELSPKSRRRYQSRKSSARLRERQRQRIHDAEEEVSRLEGYVRALQQTIEMHKNGHSAKHISGKGTDDMNDGPVQQIAVQWGDDEARRNFNARVRQLVMSLSDAVHQLGGCVERIDLLKSLLTERILLTERKMMSEDTASSISSSSQVSAADAMNVSPPPYFQEVGNSGGDVTRTGSGLDGFMNKDMASMSGSASGNNSSTNSGPGTGGSTTLYGSVSSGSNSGSGSQYDSPMASTLPKSAAHADNSSRIPISFLVDKNESNSDEGMQA</sequence>
<evidence type="ECO:0000259" key="2">
    <source>
        <dbReference type="Pfam" id="PF07716"/>
    </source>
</evidence>
<feature type="compositionally biased region" description="Low complexity" evidence="1">
    <location>
        <begin position="33"/>
        <end position="46"/>
    </location>
</feature>
<keyword evidence="4" id="KW-1185">Reference proteome</keyword>
<dbReference type="Proteomes" id="UP001145021">
    <property type="component" value="Unassembled WGS sequence"/>
</dbReference>
<comment type="caution">
    <text evidence="3">The sequence shown here is derived from an EMBL/GenBank/DDBJ whole genome shotgun (WGS) entry which is preliminary data.</text>
</comment>
<dbReference type="Pfam" id="PF07716">
    <property type="entry name" value="bZIP_2"/>
    <property type="match status" value="1"/>
</dbReference>
<feature type="compositionally biased region" description="Low complexity" evidence="1">
    <location>
        <begin position="195"/>
        <end position="209"/>
    </location>
</feature>
<feature type="compositionally biased region" description="Basic and acidic residues" evidence="1">
    <location>
        <begin position="75"/>
        <end position="84"/>
    </location>
</feature>
<gene>
    <name evidence="3" type="ORF">LPJ64_002708</name>
</gene>
<feature type="region of interest" description="Disordered" evidence="1">
    <location>
        <begin position="217"/>
        <end position="325"/>
    </location>
</feature>
<feature type="compositionally biased region" description="Low complexity" evidence="1">
    <location>
        <begin position="245"/>
        <end position="283"/>
    </location>
</feature>
<evidence type="ECO:0000313" key="3">
    <source>
        <dbReference type="EMBL" id="KAJ1645731.1"/>
    </source>
</evidence>
<accession>A0A9W8CKS3</accession>
<dbReference type="GO" id="GO:0003700">
    <property type="term" value="F:DNA-binding transcription factor activity"/>
    <property type="evidence" value="ECO:0007669"/>
    <property type="project" value="InterPro"/>
</dbReference>
<dbReference type="SUPFAM" id="SSF57959">
    <property type="entry name" value="Leucine zipper domain"/>
    <property type="match status" value="1"/>
</dbReference>
<name>A0A9W8CKS3_9FUNG</name>
<feature type="domain" description="BZIP" evidence="2">
    <location>
        <begin position="62"/>
        <end position="109"/>
    </location>
</feature>
<feature type="region of interest" description="Disordered" evidence="1">
    <location>
        <begin position="191"/>
        <end position="210"/>
    </location>
</feature>
<dbReference type="EMBL" id="JANBOH010000091">
    <property type="protein sequence ID" value="KAJ1645731.1"/>
    <property type="molecule type" value="Genomic_DNA"/>
</dbReference>
<evidence type="ECO:0000256" key="1">
    <source>
        <dbReference type="SAM" id="MobiDB-lite"/>
    </source>
</evidence>
<feature type="region of interest" description="Disordered" evidence="1">
    <location>
        <begin position="1"/>
        <end position="84"/>
    </location>
</feature>
<evidence type="ECO:0000313" key="4">
    <source>
        <dbReference type="Proteomes" id="UP001145021"/>
    </source>
</evidence>
<feature type="compositionally biased region" description="Polar residues" evidence="1">
    <location>
        <begin position="284"/>
        <end position="294"/>
    </location>
</feature>
<dbReference type="InterPro" id="IPR004827">
    <property type="entry name" value="bZIP"/>
</dbReference>
<feature type="compositionally biased region" description="Basic residues" evidence="1">
    <location>
        <begin position="1"/>
        <end position="10"/>
    </location>
</feature>